<dbReference type="Gene3D" id="1.10.150.910">
    <property type="match status" value="1"/>
</dbReference>
<feature type="domain" description="RSE1/DDB1/CPSF1 C-terminal" evidence="1">
    <location>
        <begin position="2"/>
        <end position="287"/>
    </location>
</feature>
<dbReference type="InterPro" id="IPR004871">
    <property type="entry name" value="RSE1/DDB1/CPSF1_C"/>
</dbReference>
<dbReference type="Pfam" id="PF03178">
    <property type="entry name" value="CPSF_A"/>
    <property type="match status" value="1"/>
</dbReference>
<dbReference type="PANTHER" id="PTHR10644">
    <property type="entry name" value="DNA REPAIR/RNA PROCESSING CPSF FAMILY"/>
    <property type="match status" value="1"/>
</dbReference>
<dbReference type="InterPro" id="IPR050358">
    <property type="entry name" value="RSE1/DDB1/CFT1"/>
</dbReference>
<dbReference type="Gene3D" id="2.130.10.10">
    <property type="entry name" value="YVTN repeat-like/Quinoprotein amine dehydrogenase"/>
    <property type="match status" value="1"/>
</dbReference>
<sequence>MGTNYSYSEDITSRGRIFLFDIIDVVPEPGKPLTKNKIKMIYAKEQKGPVTAITHVVGFLVTAVGQKIYIWQLKDNDLIGIAFIDTEVYVHQMLSIKSLILVADLFKSITLLRFQEEYRTLSLVCRDSKPLEVFDINFLIDNAELGFLASDRDQNLLLYLYQPMARESYGGQHLIRRGDFNIGSNVNSFFRLRCKQSTLPPERREAIGSNRRHVTMYTTLDGSIGYIVPIHEKNYRRLLTLQNMLVRNISHLAGLNPKAYRSFKATAPERMNQAKRVIDGELVWMYVTCMNARQRNEIANKVGVKTIELLQDIYELDRTTWHF</sequence>
<protein>
    <submittedName>
        <fullName evidence="2">Cleavage and polyadenylation specificity factor subunit 1</fullName>
    </submittedName>
</protein>
<dbReference type="GO" id="GO:0005634">
    <property type="term" value="C:nucleus"/>
    <property type="evidence" value="ECO:0007669"/>
    <property type="project" value="InterPro"/>
</dbReference>
<gene>
    <name evidence="2" type="primary">Cpsf160</name>
    <name evidence="2" type="ORF">g.100969</name>
</gene>
<accession>A0A2S2PBD4</accession>
<dbReference type="EMBL" id="GGMR01014085">
    <property type="protein sequence ID" value="MBY26704.1"/>
    <property type="molecule type" value="Transcribed_RNA"/>
</dbReference>
<name>A0A2S2PBD4_SCHGA</name>
<dbReference type="AlphaFoldDB" id="A0A2S2PBD4"/>
<reference evidence="2" key="1">
    <citation type="submission" date="2018-04" db="EMBL/GenBank/DDBJ databases">
        <title>Transcriptome of Schizaphis graminum biotype I.</title>
        <authorList>
            <person name="Scully E.D."/>
            <person name="Geib S.M."/>
            <person name="Palmer N.A."/>
            <person name="Koch K."/>
            <person name="Bradshaw J."/>
            <person name="Heng-Moss T."/>
            <person name="Sarath G."/>
        </authorList>
    </citation>
    <scope>NUCLEOTIDE SEQUENCE</scope>
</reference>
<evidence type="ECO:0000259" key="1">
    <source>
        <dbReference type="Pfam" id="PF03178"/>
    </source>
</evidence>
<organism evidence="2">
    <name type="scientific">Schizaphis graminum</name>
    <name type="common">Green bug aphid</name>
    <dbReference type="NCBI Taxonomy" id="13262"/>
    <lineage>
        <taxon>Eukaryota</taxon>
        <taxon>Metazoa</taxon>
        <taxon>Ecdysozoa</taxon>
        <taxon>Arthropoda</taxon>
        <taxon>Hexapoda</taxon>
        <taxon>Insecta</taxon>
        <taxon>Pterygota</taxon>
        <taxon>Neoptera</taxon>
        <taxon>Paraneoptera</taxon>
        <taxon>Hemiptera</taxon>
        <taxon>Sternorrhyncha</taxon>
        <taxon>Aphidomorpha</taxon>
        <taxon>Aphidoidea</taxon>
        <taxon>Aphididae</taxon>
        <taxon>Aphidini</taxon>
        <taxon>Schizaphis</taxon>
    </lineage>
</organism>
<dbReference type="InterPro" id="IPR015943">
    <property type="entry name" value="WD40/YVTN_repeat-like_dom_sf"/>
</dbReference>
<evidence type="ECO:0000313" key="2">
    <source>
        <dbReference type="EMBL" id="MBY26704.1"/>
    </source>
</evidence>
<proteinExistence type="predicted"/>
<dbReference type="GO" id="GO:0003676">
    <property type="term" value="F:nucleic acid binding"/>
    <property type="evidence" value="ECO:0007669"/>
    <property type="project" value="InterPro"/>
</dbReference>